<dbReference type="EMBL" id="JADGIZ020000047">
    <property type="protein sequence ID" value="KAL2913395.1"/>
    <property type="molecule type" value="Genomic_DNA"/>
</dbReference>
<proteinExistence type="inferred from homology"/>
<name>A0ABR4N1K4_9FUNG</name>
<keyword evidence="5" id="KW-0645">Protease</keyword>
<keyword evidence="9 11" id="KW-0472">Membrane</keyword>
<dbReference type="EC" id="3.4.21.105" evidence="4"/>
<evidence type="ECO:0000259" key="12">
    <source>
        <dbReference type="Pfam" id="PF01694"/>
    </source>
</evidence>
<dbReference type="PANTHER" id="PTHR43066">
    <property type="entry name" value="RHOMBOID-RELATED PROTEIN"/>
    <property type="match status" value="1"/>
</dbReference>
<evidence type="ECO:0000256" key="9">
    <source>
        <dbReference type="ARBA" id="ARBA00023136"/>
    </source>
</evidence>
<evidence type="ECO:0000256" key="3">
    <source>
        <dbReference type="ARBA" id="ARBA00009045"/>
    </source>
</evidence>
<evidence type="ECO:0000256" key="7">
    <source>
        <dbReference type="ARBA" id="ARBA00022801"/>
    </source>
</evidence>
<gene>
    <name evidence="13" type="ORF">HK105_207140</name>
</gene>
<evidence type="ECO:0000256" key="4">
    <source>
        <dbReference type="ARBA" id="ARBA00013039"/>
    </source>
</evidence>
<evidence type="ECO:0000256" key="5">
    <source>
        <dbReference type="ARBA" id="ARBA00022670"/>
    </source>
</evidence>
<feature type="transmembrane region" description="Helical" evidence="11">
    <location>
        <begin position="56"/>
        <end position="81"/>
    </location>
</feature>
<feature type="transmembrane region" description="Helical" evidence="11">
    <location>
        <begin position="93"/>
        <end position="115"/>
    </location>
</feature>
<protein>
    <recommendedName>
        <fullName evidence="4">rhomboid protease</fullName>
        <ecNumber evidence="4">3.4.21.105</ecNumber>
    </recommendedName>
</protein>
<dbReference type="Proteomes" id="UP001527925">
    <property type="component" value="Unassembled WGS sequence"/>
</dbReference>
<comment type="catalytic activity">
    <reaction evidence="1">
        <text>Cleaves type-1 transmembrane domains using a catalytic dyad composed of serine and histidine that are contributed by different transmembrane domains.</text>
        <dbReference type="EC" id="3.4.21.105"/>
    </reaction>
</comment>
<evidence type="ECO:0000256" key="2">
    <source>
        <dbReference type="ARBA" id="ARBA00004141"/>
    </source>
</evidence>
<comment type="caution">
    <text evidence="13">The sequence shown here is derived from an EMBL/GenBank/DDBJ whole genome shotgun (WGS) entry which is preliminary data.</text>
</comment>
<dbReference type="InterPro" id="IPR035952">
    <property type="entry name" value="Rhomboid-like_sf"/>
</dbReference>
<keyword evidence="8 11" id="KW-1133">Transmembrane helix</keyword>
<dbReference type="Pfam" id="PF01694">
    <property type="entry name" value="Rhomboid"/>
    <property type="match status" value="1"/>
</dbReference>
<keyword evidence="14" id="KW-1185">Reference proteome</keyword>
<feature type="transmembrane region" description="Helical" evidence="11">
    <location>
        <begin position="17"/>
        <end position="36"/>
    </location>
</feature>
<keyword evidence="6 11" id="KW-0812">Transmembrane</keyword>
<feature type="domain" description="Peptidase S54 rhomboid" evidence="12">
    <location>
        <begin position="55"/>
        <end position="199"/>
    </location>
</feature>
<evidence type="ECO:0000256" key="10">
    <source>
        <dbReference type="SAM" id="MobiDB-lite"/>
    </source>
</evidence>
<dbReference type="PANTHER" id="PTHR43066:SF1">
    <property type="entry name" value="RHOMBOID PROTEIN 2"/>
    <property type="match status" value="1"/>
</dbReference>
<feature type="transmembrane region" description="Helical" evidence="11">
    <location>
        <begin position="121"/>
        <end position="141"/>
    </location>
</feature>
<evidence type="ECO:0000256" key="11">
    <source>
        <dbReference type="SAM" id="Phobius"/>
    </source>
</evidence>
<feature type="transmembrane region" description="Helical" evidence="11">
    <location>
        <begin position="181"/>
        <end position="202"/>
    </location>
</feature>
<organism evidence="13 14">
    <name type="scientific">Polyrhizophydium stewartii</name>
    <dbReference type="NCBI Taxonomy" id="2732419"/>
    <lineage>
        <taxon>Eukaryota</taxon>
        <taxon>Fungi</taxon>
        <taxon>Fungi incertae sedis</taxon>
        <taxon>Chytridiomycota</taxon>
        <taxon>Chytridiomycota incertae sedis</taxon>
        <taxon>Chytridiomycetes</taxon>
        <taxon>Rhizophydiales</taxon>
        <taxon>Rhizophydiales incertae sedis</taxon>
        <taxon>Polyrhizophydium</taxon>
    </lineage>
</organism>
<evidence type="ECO:0000256" key="1">
    <source>
        <dbReference type="ARBA" id="ARBA00000156"/>
    </source>
</evidence>
<sequence>MTDCAAAARNLVKAVPLGARLTALACVGVLASGLSAGPDSEPRVCLMPGELLDTPWTLLSAPFVHLSPLHLAANLLSLATLAPRHERALGTLASLWACMVLSLASGLLGACIALLSDELVSHGWARSCSAGLSGYLFALLAADSIEHREPRQLFGAVRIHAAAFPWAVLVAVQVLVPAASFVAHLGGLAAGFAFAYGLLAWAMPRGAWIVALESAPGVRAAARWACFAPYPGPSLMGFESLSAAPPPPRMAVPTPAADAARGRAASQLSIWLSTLARIGGRSREQPQQTRPPQPRQQQQQHQHRQTVSLMSPTSPTAASLFVSQQRSTLPHSFPLGASSVPLMTAMHIEHDDDADDPPASAGGNR</sequence>
<feature type="transmembrane region" description="Helical" evidence="11">
    <location>
        <begin position="153"/>
        <end position="175"/>
    </location>
</feature>
<evidence type="ECO:0000313" key="14">
    <source>
        <dbReference type="Proteomes" id="UP001527925"/>
    </source>
</evidence>
<evidence type="ECO:0000313" key="13">
    <source>
        <dbReference type="EMBL" id="KAL2913395.1"/>
    </source>
</evidence>
<keyword evidence="7" id="KW-0378">Hydrolase</keyword>
<accession>A0ABR4N1K4</accession>
<comment type="similarity">
    <text evidence="3">Belongs to the peptidase S54 family.</text>
</comment>
<evidence type="ECO:0000256" key="8">
    <source>
        <dbReference type="ARBA" id="ARBA00022989"/>
    </source>
</evidence>
<dbReference type="Gene3D" id="1.20.1540.10">
    <property type="entry name" value="Rhomboid-like"/>
    <property type="match status" value="1"/>
</dbReference>
<feature type="region of interest" description="Disordered" evidence="10">
    <location>
        <begin position="280"/>
        <end position="315"/>
    </location>
</feature>
<dbReference type="SUPFAM" id="SSF144091">
    <property type="entry name" value="Rhomboid-like"/>
    <property type="match status" value="1"/>
</dbReference>
<feature type="region of interest" description="Disordered" evidence="10">
    <location>
        <begin position="344"/>
        <end position="365"/>
    </location>
</feature>
<evidence type="ECO:0000256" key="6">
    <source>
        <dbReference type="ARBA" id="ARBA00022692"/>
    </source>
</evidence>
<reference evidence="13 14" key="1">
    <citation type="submission" date="2023-09" db="EMBL/GenBank/DDBJ databases">
        <title>Pangenome analysis of Batrachochytrium dendrobatidis and related Chytrids.</title>
        <authorList>
            <person name="Yacoub M.N."/>
            <person name="Stajich J.E."/>
            <person name="James T.Y."/>
        </authorList>
    </citation>
    <scope>NUCLEOTIDE SEQUENCE [LARGE SCALE GENOMIC DNA]</scope>
    <source>
        <strain evidence="13 14">JEL0888</strain>
    </source>
</reference>
<comment type="subcellular location">
    <subcellularLocation>
        <location evidence="2">Membrane</location>
        <topology evidence="2">Multi-pass membrane protein</topology>
    </subcellularLocation>
</comment>
<dbReference type="InterPro" id="IPR022764">
    <property type="entry name" value="Peptidase_S54_rhomboid_dom"/>
</dbReference>